<evidence type="ECO:0000313" key="2">
    <source>
        <dbReference type="Proteomes" id="UP001162972"/>
    </source>
</evidence>
<name>A0AAD6J8A9_9ROSI</name>
<dbReference type="Proteomes" id="UP001162972">
    <property type="component" value="Chromosome 14"/>
</dbReference>
<dbReference type="EMBL" id="JAPFFJ010000019">
    <property type="protein sequence ID" value="KAJ6400155.1"/>
    <property type="molecule type" value="Genomic_DNA"/>
</dbReference>
<gene>
    <name evidence="1" type="ORF">OIU84_015747</name>
</gene>
<keyword evidence="2" id="KW-1185">Reference proteome</keyword>
<reference evidence="1 2" key="1">
    <citation type="journal article" date="2023" name="Int. J. Mol. Sci.">
        <title>De Novo Assembly and Annotation of 11 Diverse Shrub Willow (Salix) Genomes Reveals Novel Gene Organization in Sex-Linked Regions.</title>
        <authorList>
            <person name="Hyden B."/>
            <person name="Feng K."/>
            <person name="Yates T.B."/>
            <person name="Jawdy S."/>
            <person name="Cereghino C."/>
            <person name="Smart L.B."/>
            <person name="Muchero W."/>
        </authorList>
    </citation>
    <scope>NUCLEOTIDE SEQUENCE [LARGE SCALE GENOMIC DNA]</scope>
    <source>
        <tissue evidence="1">Shoot tip</tissue>
    </source>
</reference>
<organism evidence="1 2">
    <name type="scientific">Salix udensis</name>
    <dbReference type="NCBI Taxonomy" id="889485"/>
    <lineage>
        <taxon>Eukaryota</taxon>
        <taxon>Viridiplantae</taxon>
        <taxon>Streptophyta</taxon>
        <taxon>Embryophyta</taxon>
        <taxon>Tracheophyta</taxon>
        <taxon>Spermatophyta</taxon>
        <taxon>Magnoliopsida</taxon>
        <taxon>eudicotyledons</taxon>
        <taxon>Gunneridae</taxon>
        <taxon>Pentapetalae</taxon>
        <taxon>rosids</taxon>
        <taxon>fabids</taxon>
        <taxon>Malpighiales</taxon>
        <taxon>Salicaceae</taxon>
        <taxon>Saliceae</taxon>
        <taxon>Salix</taxon>
    </lineage>
</organism>
<protein>
    <submittedName>
        <fullName evidence="1">Uncharacterized protein</fullName>
    </submittedName>
</protein>
<dbReference type="AlphaFoldDB" id="A0AAD6J8A9"/>
<comment type="caution">
    <text evidence="1">The sequence shown here is derived from an EMBL/GenBank/DDBJ whole genome shotgun (WGS) entry which is preliminary data.</text>
</comment>
<accession>A0AAD6J8A9</accession>
<evidence type="ECO:0000313" key="1">
    <source>
        <dbReference type="EMBL" id="KAJ6400155.1"/>
    </source>
</evidence>
<sequence>MICNKYEEPICLSKIKLRNYIKFALDEIRYTM</sequence>
<proteinExistence type="predicted"/>